<gene>
    <name evidence="2" type="ORF">PLXY2_LOCUS15729</name>
</gene>
<dbReference type="AlphaFoldDB" id="A0A8S4G9X5"/>
<feature type="compositionally biased region" description="Basic residues" evidence="1">
    <location>
        <begin position="60"/>
        <end position="71"/>
    </location>
</feature>
<evidence type="ECO:0000313" key="3">
    <source>
        <dbReference type="Proteomes" id="UP000653454"/>
    </source>
</evidence>
<dbReference type="Proteomes" id="UP000653454">
    <property type="component" value="Unassembled WGS sequence"/>
</dbReference>
<proteinExistence type="predicted"/>
<name>A0A8S4G9X5_PLUXY</name>
<comment type="caution">
    <text evidence="2">The sequence shown here is derived from an EMBL/GenBank/DDBJ whole genome shotgun (WGS) entry which is preliminary data.</text>
</comment>
<evidence type="ECO:0000313" key="2">
    <source>
        <dbReference type="EMBL" id="CAG9137476.1"/>
    </source>
</evidence>
<feature type="region of interest" description="Disordered" evidence="1">
    <location>
        <begin position="40"/>
        <end position="117"/>
    </location>
</feature>
<dbReference type="EMBL" id="CAJHNJ030000250">
    <property type="protein sequence ID" value="CAG9137476.1"/>
    <property type="molecule type" value="Genomic_DNA"/>
</dbReference>
<reference evidence="2" key="1">
    <citation type="submission" date="2020-11" db="EMBL/GenBank/DDBJ databases">
        <authorList>
            <person name="Whiteford S."/>
        </authorList>
    </citation>
    <scope>NUCLEOTIDE SEQUENCE</scope>
</reference>
<evidence type="ECO:0000256" key="1">
    <source>
        <dbReference type="SAM" id="MobiDB-lite"/>
    </source>
</evidence>
<feature type="compositionally biased region" description="Pro residues" evidence="1">
    <location>
        <begin position="74"/>
        <end position="83"/>
    </location>
</feature>
<accession>A0A8S4G9X5</accession>
<organism evidence="2 3">
    <name type="scientific">Plutella xylostella</name>
    <name type="common">Diamondback moth</name>
    <name type="synonym">Plutella maculipennis</name>
    <dbReference type="NCBI Taxonomy" id="51655"/>
    <lineage>
        <taxon>Eukaryota</taxon>
        <taxon>Metazoa</taxon>
        <taxon>Ecdysozoa</taxon>
        <taxon>Arthropoda</taxon>
        <taxon>Hexapoda</taxon>
        <taxon>Insecta</taxon>
        <taxon>Pterygota</taxon>
        <taxon>Neoptera</taxon>
        <taxon>Endopterygota</taxon>
        <taxon>Lepidoptera</taxon>
        <taxon>Glossata</taxon>
        <taxon>Ditrysia</taxon>
        <taxon>Yponomeutoidea</taxon>
        <taxon>Plutellidae</taxon>
        <taxon>Plutella</taxon>
    </lineage>
</organism>
<protein>
    <submittedName>
        <fullName evidence="2">(diamondback moth) hypothetical protein</fullName>
    </submittedName>
</protein>
<sequence>MASKDGESPTTPSSASAFYQSAAAAAAAARLATPYGRADLYRGLYPPPRPPTWRCSSTRGRWRWRPPRPRSRAPSPPLPPRPRWPSRRRAPDRARPMRQTITAPSRCPDNRTVNIDF</sequence>
<keyword evidence="3" id="KW-1185">Reference proteome</keyword>